<dbReference type="SUPFAM" id="SSF49265">
    <property type="entry name" value="Fibronectin type III"/>
    <property type="match status" value="1"/>
</dbReference>
<comment type="caution">
    <text evidence="2">The sequence shown here is derived from an EMBL/GenBank/DDBJ whole genome shotgun (WGS) entry which is preliminary data.</text>
</comment>
<name>X0TVE1_9ZZZZ</name>
<feature type="compositionally biased region" description="Polar residues" evidence="1">
    <location>
        <begin position="170"/>
        <end position="179"/>
    </location>
</feature>
<proteinExistence type="predicted"/>
<evidence type="ECO:0000256" key="1">
    <source>
        <dbReference type="SAM" id="MobiDB-lite"/>
    </source>
</evidence>
<sequence>GVCEYRFRYGTAVNYIAESYTYTDWAGAVTTGGGFLEAVSGLTANTKYMFACIAKNSAGEGSWSDVGKFVTADPVSPPPPPPPPEPPEPEIVSTGYDVRIEKQEQIYQYYVTGYDNTTSIYDATWGVQTITPSIAHQITRLNLLTRRYGEPGTITISIQETTDGEPNGNELCSGTTDGNTLPDGVGVEWRNISLGVGAFLEVGTQYAIVVSAADGDVNNALQWRVDSTEATYSGGCMGRSTDSGSSWSMYCGNGNVSDFMFAEYGPSGTYQYMLAQDENRKF</sequence>
<feature type="non-terminal residue" evidence="2">
    <location>
        <position position="282"/>
    </location>
</feature>
<evidence type="ECO:0000313" key="2">
    <source>
        <dbReference type="EMBL" id="GAF97538.1"/>
    </source>
</evidence>
<feature type="compositionally biased region" description="Pro residues" evidence="1">
    <location>
        <begin position="75"/>
        <end position="86"/>
    </location>
</feature>
<feature type="non-terminal residue" evidence="2">
    <location>
        <position position="1"/>
    </location>
</feature>
<dbReference type="InterPro" id="IPR013783">
    <property type="entry name" value="Ig-like_fold"/>
</dbReference>
<protein>
    <recommendedName>
        <fullName evidence="3">Fibronectin type-III domain-containing protein</fullName>
    </recommendedName>
</protein>
<organism evidence="2">
    <name type="scientific">marine sediment metagenome</name>
    <dbReference type="NCBI Taxonomy" id="412755"/>
    <lineage>
        <taxon>unclassified sequences</taxon>
        <taxon>metagenomes</taxon>
        <taxon>ecological metagenomes</taxon>
    </lineage>
</organism>
<dbReference type="Gene3D" id="2.60.40.10">
    <property type="entry name" value="Immunoglobulins"/>
    <property type="match status" value="1"/>
</dbReference>
<dbReference type="EMBL" id="BARS01016078">
    <property type="protein sequence ID" value="GAF97538.1"/>
    <property type="molecule type" value="Genomic_DNA"/>
</dbReference>
<dbReference type="InterPro" id="IPR036116">
    <property type="entry name" value="FN3_sf"/>
</dbReference>
<accession>X0TVE1</accession>
<reference evidence="2" key="1">
    <citation type="journal article" date="2014" name="Front. Microbiol.">
        <title>High frequency of phylogenetically diverse reductive dehalogenase-homologous genes in deep subseafloor sedimentary metagenomes.</title>
        <authorList>
            <person name="Kawai M."/>
            <person name="Futagami T."/>
            <person name="Toyoda A."/>
            <person name="Takaki Y."/>
            <person name="Nishi S."/>
            <person name="Hori S."/>
            <person name="Arai W."/>
            <person name="Tsubouchi T."/>
            <person name="Morono Y."/>
            <person name="Uchiyama I."/>
            <person name="Ito T."/>
            <person name="Fujiyama A."/>
            <person name="Inagaki F."/>
            <person name="Takami H."/>
        </authorList>
    </citation>
    <scope>NUCLEOTIDE SEQUENCE</scope>
    <source>
        <strain evidence="2">Expedition CK06-06</strain>
    </source>
</reference>
<feature type="region of interest" description="Disordered" evidence="1">
    <location>
        <begin position="70"/>
        <end position="91"/>
    </location>
</feature>
<evidence type="ECO:0008006" key="3">
    <source>
        <dbReference type="Google" id="ProtNLM"/>
    </source>
</evidence>
<gene>
    <name evidence="2" type="ORF">S01H1_26525</name>
</gene>
<feature type="region of interest" description="Disordered" evidence="1">
    <location>
        <begin position="159"/>
        <end position="179"/>
    </location>
</feature>
<dbReference type="AlphaFoldDB" id="X0TVE1"/>